<keyword evidence="3" id="KW-1185">Reference proteome</keyword>
<dbReference type="Proteomes" id="UP001603857">
    <property type="component" value="Unassembled WGS sequence"/>
</dbReference>
<dbReference type="EMBL" id="JBGMDY010000004">
    <property type="protein sequence ID" value="KAL2336825.1"/>
    <property type="molecule type" value="Genomic_DNA"/>
</dbReference>
<evidence type="ECO:0000313" key="2">
    <source>
        <dbReference type="EMBL" id="KAL2336825.1"/>
    </source>
</evidence>
<proteinExistence type="predicted"/>
<name>A0ABD1MLZ3_9FABA</name>
<evidence type="ECO:0008006" key="4">
    <source>
        <dbReference type="Google" id="ProtNLM"/>
    </source>
</evidence>
<feature type="region of interest" description="Disordered" evidence="1">
    <location>
        <begin position="36"/>
        <end position="55"/>
    </location>
</feature>
<dbReference type="AlphaFoldDB" id="A0ABD1MLZ3"/>
<reference evidence="2 3" key="1">
    <citation type="submission" date="2024-08" db="EMBL/GenBank/DDBJ databases">
        <title>Insights into the chromosomal genome structure of Flemingia macrophylla.</title>
        <authorList>
            <person name="Ding Y."/>
            <person name="Zhao Y."/>
            <person name="Bi W."/>
            <person name="Wu M."/>
            <person name="Zhao G."/>
            <person name="Gong Y."/>
            <person name="Li W."/>
            <person name="Zhang P."/>
        </authorList>
    </citation>
    <scope>NUCLEOTIDE SEQUENCE [LARGE SCALE GENOMIC DNA]</scope>
    <source>
        <strain evidence="2">DYQJB</strain>
        <tissue evidence="2">Leaf</tissue>
    </source>
</reference>
<protein>
    <recommendedName>
        <fullName evidence="4">ATP synthase F0 subunit 8</fullName>
    </recommendedName>
</protein>
<evidence type="ECO:0000256" key="1">
    <source>
        <dbReference type="SAM" id="MobiDB-lite"/>
    </source>
</evidence>
<organism evidence="2 3">
    <name type="scientific">Flemingia macrophylla</name>
    <dbReference type="NCBI Taxonomy" id="520843"/>
    <lineage>
        <taxon>Eukaryota</taxon>
        <taxon>Viridiplantae</taxon>
        <taxon>Streptophyta</taxon>
        <taxon>Embryophyta</taxon>
        <taxon>Tracheophyta</taxon>
        <taxon>Spermatophyta</taxon>
        <taxon>Magnoliopsida</taxon>
        <taxon>eudicotyledons</taxon>
        <taxon>Gunneridae</taxon>
        <taxon>Pentapetalae</taxon>
        <taxon>rosids</taxon>
        <taxon>fabids</taxon>
        <taxon>Fabales</taxon>
        <taxon>Fabaceae</taxon>
        <taxon>Papilionoideae</taxon>
        <taxon>50 kb inversion clade</taxon>
        <taxon>NPAAA clade</taxon>
        <taxon>indigoferoid/millettioid clade</taxon>
        <taxon>Phaseoleae</taxon>
        <taxon>Flemingia</taxon>
    </lineage>
</organism>
<comment type="caution">
    <text evidence="2">The sequence shown here is derived from an EMBL/GenBank/DDBJ whole genome shotgun (WGS) entry which is preliminary data.</text>
</comment>
<gene>
    <name evidence="2" type="ORF">Fmac_011271</name>
</gene>
<sequence length="55" mass="6431">MVMILLVSFIFSFLLIFVSSSFRFNLKHLKITQTKDKTRKGRKTRQQANLNAILS</sequence>
<evidence type="ECO:0000313" key="3">
    <source>
        <dbReference type="Proteomes" id="UP001603857"/>
    </source>
</evidence>
<accession>A0ABD1MLZ3</accession>